<dbReference type="InterPro" id="IPR012373">
    <property type="entry name" value="Ferrdict_sens_TM"/>
</dbReference>
<dbReference type="GO" id="GO:0016989">
    <property type="term" value="F:sigma factor antagonist activity"/>
    <property type="evidence" value="ECO:0007669"/>
    <property type="project" value="TreeGrafter"/>
</dbReference>
<dbReference type="PIRSF" id="PIRSF018266">
    <property type="entry name" value="FecR"/>
    <property type="match status" value="1"/>
</dbReference>
<dbReference type="Pfam" id="PF04773">
    <property type="entry name" value="FecR"/>
    <property type="match status" value="1"/>
</dbReference>
<organism evidence="4 5">
    <name type="scientific">Pseudoalteromonas phenolica</name>
    <dbReference type="NCBI Taxonomy" id="161398"/>
    <lineage>
        <taxon>Bacteria</taxon>
        <taxon>Pseudomonadati</taxon>
        <taxon>Pseudomonadota</taxon>
        <taxon>Gammaproteobacteria</taxon>
        <taxon>Alteromonadales</taxon>
        <taxon>Pseudoalteromonadaceae</taxon>
        <taxon>Pseudoalteromonas</taxon>
    </lineage>
</organism>
<feature type="domain" description="Protein FecR C-terminal" evidence="3">
    <location>
        <begin position="250"/>
        <end position="318"/>
    </location>
</feature>
<evidence type="ECO:0000313" key="4">
    <source>
        <dbReference type="EMBL" id="TLX47504.1"/>
    </source>
</evidence>
<feature type="transmembrane region" description="Helical" evidence="1">
    <location>
        <begin position="85"/>
        <end position="104"/>
    </location>
</feature>
<accession>A0A5R9Q3V1</accession>
<dbReference type="PANTHER" id="PTHR30273">
    <property type="entry name" value="PERIPLASMIC SIGNAL SENSOR AND SIGMA FACTOR ACTIVATOR FECR-RELATED"/>
    <property type="match status" value="1"/>
</dbReference>
<feature type="domain" description="FecR protein" evidence="2">
    <location>
        <begin position="117"/>
        <end position="207"/>
    </location>
</feature>
<evidence type="ECO:0000313" key="5">
    <source>
        <dbReference type="Proteomes" id="UP000309186"/>
    </source>
</evidence>
<dbReference type="Gene3D" id="2.60.120.1440">
    <property type="match status" value="1"/>
</dbReference>
<dbReference type="RefSeq" id="WP_138480709.1">
    <property type="nucleotide sequence ID" value="NZ_PPSW01000012.1"/>
</dbReference>
<comment type="caution">
    <text evidence="4">The sequence shown here is derived from an EMBL/GenBank/DDBJ whole genome shotgun (WGS) entry which is preliminary data.</text>
</comment>
<dbReference type="InterPro" id="IPR032508">
    <property type="entry name" value="FecR_C"/>
</dbReference>
<dbReference type="Pfam" id="PF16344">
    <property type="entry name" value="FecR_C"/>
    <property type="match status" value="1"/>
</dbReference>
<dbReference type="AlphaFoldDB" id="A0A5R9Q3V1"/>
<sequence length="322" mass="36199">MDRQNLHIQQQVDRWLELEKQGLNQQQALALQDWLDTDSKHVLAYQESKQVEQLLSQFSEQDIQSLKQSVTTTHQTAKRTSQSPFAIAACFALLSVCLFSYLNWPTPLDSAAFQASYQTKRGEITDIELPDQSTLTLDAKASISVNFDNEQRVNKLFKGRVVFDVASDKARPFVIDTGNSTITVLGTRFSVDKKSHSTRVMVEHGRVSVQNQRKQIELIKGDVATIDASGMVISKFDPETTLVDAFKQGRLMFDNTPLSEALETFSRHHDFSYTLATKSHNALTISGTFLASELENFVTLLPHALPVEVKSLNNHVIISKRN</sequence>
<name>A0A5R9Q3V1_9GAMM</name>
<keyword evidence="1" id="KW-0812">Transmembrane</keyword>
<proteinExistence type="predicted"/>
<dbReference type="OrthoDB" id="9771237at2"/>
<keyword evidence="1" id="KW-0472">Membrane</keyword>
<evidence type="ECO:0000259" key="3">
    <source>
        <dbReference type="Pfam" id="PF16344"/>
    </source>
</evidence>
<keyword evidence="1" id="KW-1133">Transmembrane helix</keyword>
<dbReference type="InterPro" id="IPR006860">
    <property type="entry name" value="FecR"/>
</dbReference>
<dbReference type="Proteomes" id="UP000309186">
    <property type="component" value="Unassembled WGS sequence"/>
</dbReference>
<evidence type="ECO:0000256" key="1">
    <source>
        <dbReference type="SAM" id="Phobius"/>
    </source>
</evidence>
<dbReference type="PANTHER" id="PTHR30273:SF2">
    <property type="entry name" value="PROTEIN FECR"/>
    <property type="match status" value="1"/>
</dbReference>
<evidence type="ECO:0000259" key="2">
    <source>
        <dbReference type="Pfam" id="PF04773"/>
    </source>
</evidence>
<dbReference type="EMBL" id="PPSW01000012">
    <property type="protein sequence ID" value="TLX47504.1"/>
    <property type="molecule type" value="Genomic_DNA"/>
</dbReference>
<dbReference type="Gene3D" id="3.55.50.30">
    <property type="match status" value="1"/>
</dbReference>
<reference evidence="4 5" key="1">
    <citation type="submission" date="2018-01" db="EMBL/GenBank/DDBJ databases">
        <title>Co-occurrence of chitin degradation, pigmentation and bioactivity in marine Pseudoalteromonas.</title>
        <authorList>
            <person name="Paulsen S."/>
            <person name="Gram L."/>
            <person name="Machado H."/>
        </authorList>
    </citation>
    <scope>NUCLEOTIDE SEQUENCE [LARGE SCALE GENOMIC DNA]</scope>
    <source>
        <strain evidence="4 5">S3663</strain>
    </source>
</reference>
<gene>
    <name evidence="4" type="ORF">C1E24_09165</name>
</gene>
<protein>
    <submittedName>
        <fullName evidence="4">Protein FpvR</fullName>
    </submittedName>
</protein>